<dbReference type="EMBL" id="AJJU01000009">
    <property type="protein sequence ID" value="EID74735.1"/>
    <property type="molecule type" value="Genomic_DNA"/>
</dbReference>
<reference evidence="2 3" key="1">
    <citation type="journal article" date="2012" name="J. Bacteriol.">
        <title>Genome Sequence of the Halotolerant Bacterium Imtechella halotolerans K1T.</title>
        <authorList>
            <person name="Kumar S."/>
            <person name="Vikram S."/>
            <person name="Subramanian S."/>
            <person name="Raghava G.P."/>
            <person name="Pinnaka A.K."/>
        </authorList>
    </citation>
    <scope>NUCLEOTIDE SEQUENCE [LARGE SCALE GENOMIC DNA]</scope>
    <source>
        <strain evidence="2 3">K1</strain>
    </source>
</reference>
<dbReference type="OrthoDB" id="9788916at2"/>
<dbReference type="InterPro" id="IPR000182">
    <property type="entry name" value="GNAT_dom"/>
</dbReference>
<dbReference type="InterPro" id="IPR051531">
    <property type="entry name" value="N-acetyltransferase"/>
</dbReference>
<protein>
    <submittedName>
        <fullName evidence="2">N-acetyltransferase GCN5</fullName>
    </submittedName>
</protein>
<keyword evidence="2" id="KW-0808">Transferase</keyword>
<name>I0WEB9_9FLAO</name>
<feature type="domain" description="N-acetyltransferase" evidence="1">
    <location>
        <begin position="13"/>
        <end position="173"/>
    </location>
</feature>
<dbReference type="eggNOG" id="COG1670">
    <property type="taxonomic scope" value="Bacteria"/>
</dbReference>
<dbReference type="Pfam" id="PF13302">
    <property type="entry name" value="Acetyltransf_3"/>
    <property type="match status" value="1"/>
</dbReference>
<evidence type="ECO:0000259" key="1">
    <source>
        <dbReference type="PROSITE" id="PS51186"/>
    </source>
</evidence>
<evidence type="ECO:0000313" key="3">
    <source>
        <dbReference type="Proteomes" id="UP000005938"/>
    </source>
</evidence>
<gene>
    <name evidence="2" type="ORF">W5A_08142</name>
</gene>
<dbReference type="PROSITE" id="PS51186">
    <property type="entry name" value="GNAT"/>
    <property type="match status" value="1"/>
</dbReference>
<dbReference type="AlphaFoldDB" id="I0WEB9"/>
<dbReference type="PATRIC" id="fig|946077.3.peg.1650"/>
<dbReference type="RefSeq" id="WP_008239323.1">
    <property type="nucleotide sequence ID" value="NZ_AJJU01000009.1"/>
</dbReference>
<dbReference type="InterPro" id="IPR016181">
    <property type="entry name" value="Acyl_CoA_acyltransferase"/>
</dbReference>
<comment type="caution">
    <text evidence="2">The sequence shown here is derived from an EMBL/GenBank/DDBJ whole genome shotgun (WGS) entry which is preliminary data.</text>
</comment>
<organism evidence="2 3">
    <name type="scientific">Imtechella halotolerans K1</name>
    <dbReference type="NCBI Taxonomy" id="946077"/>
    <lineage>
        <taxon>Bacteria</taxon>
        <taxon>Pseudomonadati</taxon>
        <taxon>Bacteroidota</taxon>
        <taxon>Flavobacteriia</taxon>
        <taxon>Flavobacteriales</taxon>
        <taxon>Flavobacteriaceae</taxon>
        <taxon>Imtechella</taxon>
    </lineage>
</organism>
<accession>I0WEB9</accession>
<dbReference type="Gene3D" id="3.40.630.30">
    <property type="match status" value="1"/>
</dbReference>
<proteinExistence type="predicted"/>
<dbReference type="PANTHER" id="PTHR43792:SF1">
    <property type="entry name" value="N-ACETYLTRANSFERASE DOMAIN-CONTAINING PROTEIN"/>
    <property type="match status" value="1"/>
</dbReference>
<dbReference type="STRING" id="946077.W5A_08142"/>
<dbReference type="SUPFAM" id="SSF55729">
    <property type="entry name" value="Acyl-CoA N-acyltransferases (Nat)"/>
    <property type="match status" value="1"/>
</dbReference>
<evidence type="ECO:0000313" key="2">
    <source>
        <dbReference type="EMBL" id="EID74735.1"/>
    </source>
</evidence>
<dbReference type="PANTHER" id="PTHR43792">
    <property type="entry name" value="GNAT FAMILY, PUTATIVE (AFU_ORTHOLOGUE AFUA_3G00765)-RELATED-RELATED"/>
    <property type="match status" value="1"/>
</dbReference>
<dbReference type="Proteomes" id="UP000005938">
    <property type="component" value="Unassembled WGS sequence"/>
</dbReference>
<keyword evidence="3" id="KW-1185">Reference proteome</keyword>
<sequence length="182" mass="21135">MKYLLENQQTSRILFRGIELSDFNDWLEFHKNPITSRHWIAEFKSPEIECEQWYDTQFYRYRNDLGGMNALIEKQTGKLLGHCGLLVQEVDGISELEIGYSLLPEFWNKGFATEAAMKCRDFAFENNLTDSLISIISTTNTPSIAVALKNGMIHDKTTVYKGNHVHIYRIEITGWKRSYSLD</sequence>
<dbReference type="GO" id="GO:0016747">
    <property type="term" value="F:acyltransferase activity, transferring groups other than amino-acyl groups"/>
    <property type="evidence" value="ECO:0007669"/>
    <property type="project" value="InterPro"/>
</dbReference>